<dbReference type="CDD" id="cd03425">
    <property type="entry name" value="NUDIX_MutT_NudA_like"/>
    <property type="match status" value="1"/>
</dbReference>
<accession>A0A2S8STN8</accession>
<dbReference type="GO" id="GO:0006281">
    <property type="term" value="P:DNA repair"/>
    <property type="evidence" value="ECO:0007669"/>
    <property type="project" value="UniProtKB-KW"/>
</dbReference>
<dbReference type="PANTHER" id="PTHR47707:SF1">
    <property type="entry name" value="NUDIX HYDROLASE FAMILY PROTEIN"/>
    <property type="match status" value="1"/>
</dbReference>
<evidence type="ECO:0000256" key="5">
    <source>
        <dbReference type="ARBA" id="ARBA00022723"/>
    </source>
</evidence>
<keyword evidence="4" id="KW-0235">DNA replication</keyword>
<evidence type="ECO:0000256" key="17">
    <source>
        <dbReference type="RuleBase" id="RU003476"/>
    </source>
</evidence>
<dbReference type="InParanoid" id="A0A2S8STN8"/>
<dbReference type="Gene3D" id="3.90.79.10">
    <property type="entry name" value="Nucleoside Triphosphate Pyrophosphohydrolase"/>
    <property type="match status" value="1"/>
</dbReference>
<feature type="domain" description="Nudix hydrolase" evidence="18">
    <location>
        <begin position="7"/>
        <end position="135"/>
    </location>
</feature>
<evidence type="ECO:0000259" key="18">
    <source>
        <dbReference type="PROSITE" id="PS51462"/>
    </source>
</evidence>
<dbReference type="InterPro" id="IPR015797">
    <property type="entry name" value="NUDIX_hydrolase-like_dom_sf"/>
</dbReference>
<evidence type="ECO:0000256" key="4">
    <source>
        <dbReference type="ARBA" id="ARBA00022705"/>
    </source>
</evidence>
<dbReference type="InterPro" id="IPR020084">
    <property type="entry name" value="NUDIX_hydrolase_CS"/>
</dbReference>
<evidence type="ECO:0000256" key="10">
    <source>
        <dbReference type="ARBA" id="ARBA00035861"/>
    </source>
</evidence>
<evidence type="ECO:0000256" key="12">
    <source>
        <dbReference type="ARBA" id="ARBA00038905"/>
    </source>
</evidence>
<evidence type="ECO:0000256" key="2">
    <source>
        <dbReference type="ARBA" id="ARBA00005582"/>
    </source>
</evidence>
<dbReference type="GO" id="GO:0008413">
    <property type="term" value="F:8-oxo-7,8-dihydroguanosine triphosphate pyrophosphatase activity"/>
    <property type="evidence" value="ECO:0007669"/>
    <property type="project" value="TreeGrafter"/>
</dbReference>
<proteinExistence type="inferred from homology"/>
<dbReference type="EC" id="3.6.1.55" evidence="12"/>
<evidence type="ECO:0000256" key="15">
    <source>
        <dbReference type="ARBA" id="ARBA00041979"/>
    </source>
</evidence>
<dbReference type="PRINTS" id="PR00502">
    <property type="entry name" value="NUDIXFAMILY"/>
</dbReference>
<evidence type="ECO:0000256" key="8">
    <source>
        <dbReference type="ARBA" id="ARBA00022842"/>
    </source>
</evidence>
<dbReference type="InterPro" id="IPR020476">
    <property type="entry name" value="Nudix_hydrolase"/>
</dbReference>
<keyword evidence="6" id="KW-0227">DNA damage</keyword>
<evidence type="ECO:0000256" key="16">
    <source>
        <dbReference type="ARBA" id="ARBA00042798"/>
    </source>
</evidence>
<sequence length="149" mass="16591">MTVRIMKPHLQIALALIWREGEVLIAKRASSADHLPDVWEFPGGKIEANETPASAAIREAREETGLKVEVVGARQIIEWNYEARRVTLHPFDCRIVGGKLEAREVAECEFSAPQSLKADNFPIANRGLISDLQKGLFCPIRCQEKGEGN</sequence>
<name>A0A2S8STN8_9BACT</name>
<evidence type="ECO:0000256" key="9">
    <source>
        <dbReference type="ARBA" id="ARBA00023204"/>
    </source>
</evidence>
<dbReference type="GO" id="GO:0044716">
    <property type="term" value="F:8-oxo-GDP phosphatase activity"/>
    <property type="evidence" value="ECO:0007669"/>
    <property type="project" value="TreeGrafter"/>
</dbReference>
<reference evidence="19 20" key="1">
    <citation type="journal article" date="2018" name="Syst. Appl. Microbiol.">
        <title>Abditibacterium utsteinense sp. nov., the first cultivated member of candidate phylum FBP, isolated from ice-free Antarctic soil samples.</title>
        <authorList>
            <person name="Tahon G."/>
            <person name="Tytgat B."/>
            <person name="Lebbe L."/>
            <person name="Carlier A."/>
            <person name="Willems A."/>
        </authorList>
    </citation>
    <scope>NUCLEOTIDE SEQUENCE [LARGE SCALE GENOMIC DNA]</scope>
    <source>
        <strain evidence="19 20">LMG 29911</strain>
    </source>
</reference>
<dbReference type="GO" id="GO:0046872">
    <property type="term" value="F:metal ion binding"/>
    <property type="evidence" value="ECO:0007669"/>
    <property type="project" value="UniProtKB-KW"/>
</dbReference>
<comment type="similarity">
    <text evidence="2 17">Belongs to the Nudix hydrolase family.</text>
</comment>
<keyword evidence="7 17" id="KW-0378">Hydrolase</keyword>
<dbReference type="SUPFAM" id="SSF55811">
    <property type="entry name" value="Nudix"/>
    <property type="match status" value="1"/>
</dbReference>
<dbReference type="Proteomes" id="UP000237684">
    <property type="component" value="Unassembled WGS sequence"/>
</dbReference>
<dbReference type="EMBL" id="NIGF01000006">
    <property type="protein sequence ID" value="PQV64173.1"/>
    <property type="molecule type" value="Genomic_DNA"/>
</dbReference>
<evidence type="ECO:0000313" key="19">
    <source>
        <dbReference type="EMBL" id="PQV64173.1"/>
    </source>
</evidence>
<dbReference type="PROSITE" id="PS51462">
    <property type="entry name" value="NUDIX"/>
    <property type="match status" value="1"/>
</dbReference>
<dbReference type="Pfam" id="PF00293">
    <property type="entry name" value="NUDIX"/>
    <property type="match status" value="1"/>
</dbReference>
<dbReference type="GO" id="GO:0044715">
    <property type="term" value="F:8-oxo-dGDP phosphatase activity"/>
    <property type="evidence" value="ECO:0007669"/>
    <property type="project" value="TreeGrafter"/>
</dbReference>
<comment type="cofactor">
    <cofactor evidence="1">
        <name>Mg(2+)</name>
        <dbReference type="ChEBI" id="CHEBI:18420"/>
    </cofactor>
</comment>
<evidence type="ECO:0000256" key="13">
    <source>
        <dbReference type="ARBA" id="ARBA00040794"/>
    </source>
</evidence>
<dbReference type="InterPro" id="IPR047127">
    <property type="entry name" value="MutT-like"/>
</dbReference>
<evidence type="ECO:0000256" key="1">
    <source>
        <dbReference type="ARBA" id="ARBA00001946"/>
    </source>
</evidence>
<evidence type="ECO:0000256" key="11">
    <source>
        <dbReference type="ARBA" id="ARBA00036904"/>
    </source>
</evidence>
<keyword evidence="8" id="KW-0460">Magnesium</keyword>
<dbReference type="PANTHER" id="PTHR47707">
    <property type="entry name" value="8-OXO-DGTP DIPHOSPHATASE"/>
    <property type="match status" value="1"/>
</dbReference>
<keyword evidence="20" id="KW-1185">Reference proteome</keyword>
<evidence type="ECO:0000313" key="20">
    <source>
        <dbReference type="Proteomes" id="UP000237684"/>
    </source>
</evidence>
<dbReference type="GO" id="GO:0006260">
    <property type="term" value="P:DNA replication"/>
    <property type="evidence" value="ECO:0007669"/>
    <property type="project" value="UniProtKB-KW"/>
</dbReference>
<protein>
    <recommendedName>
        <fullName evidence="13">8-oxo-dGTP diphosphatase</fullName>
        <ecNumber evidence="12">3.6.1.55</ecNumber>
    </recommendedName>
    <alternativeName>
        <fullName evidence="16">7,8-dihydro-8-oxoguanine-triphosphatase</fullName>
    </alternativeName>
    <alternativeName>
        <fullName evidence="15">Mutator protein MutT</fullName>
    </alternativeName>
    <alternativeName>
        <fullName evidence="14">dGTP pyrophosphohydrolase</fullName>
    </alternativeName>
</protein>
<organism evidence="19 20">
    <name type="scientific">Abditibacterium utsteinense</name>
    <dbReference type="NCBI Taxonomy" id="1960156"/>
    <lineage>
        <taxon>Bacteria</taxon>
        <taxon>Pseudomonadati</taxon>
        <taxon>Abditibacteriota</taxon>
        <taxon>Abditibacteriia</taxon>
        <taxon>Abditibacteriales</taxon>
        <taxon>Abditibacteriaceae</taxon>
        <taxon>Abditibacterium</taxon>
    </lineage>
</organism>
<evidence type="ECO:0000256" key="6">
    <source>
        <dbReference type="ARBA" id="ARBA00022763"/>
    </source>
</evidence>
<comment type="catalytic activity">
    <reaction evidence="11">
        <text>8-oxo-GTP + H2O = 8-oxo-GMP + diphosphate + H(+)</text>
        <dbReference type="Rhea" id="RHEA:67616"/>
        <dbReference type="ChEBI" id="CHEBI:15377"/>
        <dbReference type="ChEBI" id="CHEBI:15378"/>
        <dbReference type="ChEBI" id="CHEBI:33019"/>
        <dbReference type="ChEBI" id="CHEBI:143553"/>
        <dbReference type="ChEBI" id="CHEBI:145694"/>
    </reaction>
</comment>
<dbReference type="AlphaFoldDB" id="A0A2S8STN8"/>
<evidence type="ECO:0000256" key="14">
    <source>
        <dbReference type="ARBA" id="ARBA00041592"/>
    </source>
</evidence>
<comment type="caution">
    <text evidence="19">The sequence shown here is derived from an EMBL/GenBank/DDBJ whole genome shotgun (WGS) entry which is preliminary data.</text>
</comment>
<dbReference type="GO" id="GO:0035539">
    <property type="term" value="F:8-oxo-7,8-dihydrodeoxyguanosine triphosphate pyrophosphatase activity"/>
    <property type="evidence" value="ECO:0007669"/>
    <property type="project" value="UniProtKB-EC"/>
</dbReference>
<keyword evidence="3" id="KW-0515">Mutator protein</keyword>
<comment type="catalytic activity">
    <reaction evidence="10">
        <text>8-oxo-dGTP + H2O = 8-oxo-dGMP + diphosphate + H(+)</text>
        <dbReference type="Rhea" id="RHEA:31575"/>
        <dbReference type="ChEBI" id="CHEBI:15377"/>
        <dbReference type="ChEBI" id="CHEBI:15378"/>
        <dbReference type="ChEBI" id="CHEBI:33019"/>
        <dbReference type="ChEBI" id="CHEBI:63224"/>
        <dbReference type="ChEBI" id="CHEBI:77896"/>
        <dbReference type="EC" id="3.6.1.55"/>
    </reaction>
</comment>
<evidence type="ECO:0000256" key="3">
    <source>
        <dbReference type="ARBA" id="ARBA00022457"/>
    </source>
</evidence>
<keyword evidence="9" id="KW-0234">DNA repair</keyword>
<keyword evidence="5" id="KW-0479">Metal-binding</keyword>
<evidence type="ECO:0000256" key="7">
    <source>
        <dbReference type="ARBA" id="ARBA00022801"/>
    </source>
</evidence>
<dbReference type="InterPro" id="IPR000086">
    <property type="entry name" value="NUDIX_hydrolase_dom"/>
</dbReference>
<gene>
    <name evidence="19" type="ORF">B1R32_10617</name>
</gene>
<dbReference type="PROSITE" id="PS00893">
    <property type="entry name" value="NUDIX_BOX"/>
    <property type="match status" value="1"/>
</dbReference>